<keyword evidence="1" id="KW-0418">Kinase</keyword>
<keyword evidence="1" id="KW-0547">Nucleotide-binding</keyword>
<evidence type="ECO:0000256" key="1">
    <source>
        <dbReference type="PROSITE-ProRule" id="PRU00781"/>
    </source>
</evidence>
<protein>
    <recommendedName>
        <fullName evidence="2">PIPK domain-containing protein</fullName>
    </recommendedName>
</protein>
<evidence type="ECO:0000313" key="3">
    <source>
        <dbReference type="EMBL" id="PGH27257.1"/>
    </source>
</evidence>
<dbReference type="GO" id="GO:0005524">
    <property type="term" value="F:ATP binding"/>
    <property type="evidence" value="ECO:0007669"/>
    <property type="project" value="UniProtKB-UniRule"/>
</dbReference>
<dbReference type="PANTHER" id="PTHR23086">
    <property type="entry name" value="PHOSPHATIDYLINOSITOL-4-PHOSPHATE 5-KINASE"/>
    <property type="match status" value="1"/>
</dbReference>
<dbReference type="InterPro" id="IPR027484">
    <property type="entry name" value="PInositol-4-P-5-kinase_N"/>
</dbReference>
<feature type="domain" description="PIPK" evidence="2">
    <location>
        <begin position="1"/>
        <end position="337"/>
    </location>
</feature>
<dbReference type="SUPFAM" id="SSF56104">
    <property type="entry name" value="SAICAR synthase-like"/>
    <property type="match status" value="1"/>
</dbReference>
<sequence>MTRRQKSISKSIAQAIDTNHPNHEAARATCLACWKFYDIDLVAYGASILGQLRTDVWHIDDVEYKSSFRNGDGQPMLKSIGDLGYSGSTFFTTLDSKYLIKSLPRRFEYTFFQQDLFAPYYEYMSIHPSTLLVHITDYLVPSYMTLGGLMNLVPPHHIVMENILYGKDSSSQPDQWETFDLKPMGYFYPERDLVPDRLTREETLNKLADTFNDKIRIHKTQFEELKAILEADTHFLQSANVVDYSLFLIRFPTTSQPKHTLTHATPTWRKGVTSADNKWTYRAILLDFFWAKHKFRAKATTGAIHALNIFARKGPMPITTTPKDYRKSFLEMVSSIIETVD</sequence>
<dbReference type="Proteomes" id="UP000224634">
    <property type="component" value="Unassembled WGS sequence"/>
</dbReference>
<dbReference type="Gene3D" id="3.30.800.10">
    <property type="entry name" value="Phosphatidylinositol Phosphate Kinase II Beta"/>
    <property type="match status" value="1"/>
</dbReference>
<dbReference type="InterPro" id="IPR002498">
    <property type="entry name" value="PInositol-4-P-4/5-kinase_core"/>
</dbReference>
<proteinExistence type="predicted"/>
<dbReference type="SMART" id="SM00330">
    <property type="entry name" value="PIPKc"/>
    <property type="match status" value="1"/>
</dbReference>
<dbReference type="GO" id="GO:0005886">
    <property type="term" value="C:plasma membrane"/>
    <property type="evidence" value="ECO:0007669"/>
    <property type="project" value="TreeGrafter"/>
</dbReference>
<dbReference type="InterPro" id="IPR023610">
    <property type="entry name" value="PInositol-4/5-P-5/4-kinase"/>
</dbReference>
<dbReference type="InterPro" id="IPR027483">
    <property type="entry name" value="PInositol-4-P-4/5-kinase_C_sf"/>
</dbReference>
<dbReference type="Pfam" id="PF01504">
    <property type="entry name" value="PIP5K"/>
    <property type="match status" value="1"/>
</dbReference>
<dbReference type="Gene3D" id="3.30.810.10">
    <property type="entry name" value="2-Layer Sandwich"/>
    <property type="match status" value="1"/>
</dbReference>
<dbReference type="PANTHER" id="PTHR23086:SF126">
    <property type="entry name" value="PIPK DOMAIN-CONTAINING PROTEIN"/>
    <property type="match status" value="1"/>
</dbReference>
<dbReference type="GO" id="GO:0046854">
    <property type="term" value="P:phosphatidylinositol phosphate biosynthetic process"/>
    <property type="evidence" value="ECO:0007669"/>
    <property type="project" value="TreeGrafter"/>
</dbReference>
<evidence type="ECO:0000259" key="2">
    <source>
        <dbReference type="PROSITE" id="PS51455"/>
    </source>
</evidence>
<reference evidence="3 4" key="1">
    <citation type="submission" date="2017-10" db="EMBL/GenBank/DDBJ databases">
        <title>Comparative genomics in systemic dimorphic fungi from Ajellomycetaceae.</title>
        <authorList>
            <person name="Munoz J.F."/>
            <person name="Mcewen J.G."/>
            <person name="Clay O.K."/>
            <person name="Cuomo C.A."/>
        </authorList>
    </citation>
    <scope>NUCLEOTIDE SEQUENCE [LARGE SCALE GENOMIC DNA]</scope>
    <source>
        <strain evidence="3 4">UAMH7299</strain>
    </source>
</reference>
<organism evidence="3 4">
    <name type="scientific">Polytolypa hystricis (strain UAMH7299)</name>
    <dbReference type="NCBI Taxonomy" id="1447883"/>
    <lineage>
        <taxon>Eukaryota</taxon>
        <taxon>Fungi</taxon>
        <taxon>Dikarya</taxon>
        <taxon>Ascomycota</taxon>
        <taxon>Pezizomycotina</taxon>
        <taxon>Eurotiomycetes</taxon>
        <taxon>Eurotiomycetidae</taxon>
        <taxon>Onygenales</taxon>
        <taxon>Onygenales incertae sedis</taxon>
        <taxon>Polytolypa</taxon>
    </lineage>
</organism>
<comment type="caution">
    <text evidence="3">The sequence shown here is derived from an EMBL/GenBank/DDBJ whole genome shotgun (WGS) entry which is preliminary data.</text>
</comment>
<dbReference type="AlphaFoldDB" id="A0A2B7Z351"/>
<dbReference type="EMBL" id="PDNA01000008">
    <property type="protein sequence ID" value="PGH27257.1"/>
    <property type="molecule type" value="Genomic_DNA"/>
</dbReference>
<dbReference type="OrthoDB" id="70770at2759"/>
<dbReference type="STRING" id="1447883.A0A2B7Z351"/>
<name>A0A2B7Z351_POLH7</name>
<gene>
    <name evidence="3" type="ORF">AJ80_00967</name>
</gene>
<evidence type="ECO:0000313" key="4">
    <source>
        <dbReference type="Proteomes" id="UP000224634"/>
    </source>
</evidence>
<keyword evidence="1" id="KW-0067">ATP-binding</keyword>
<dbReference type="PROSITE" id="PS51455">
    <property type="entry name" value="PIPK"/>
    <property type="match status" value="1"/>
</dbReference>
<keyword evidence="4" id="KW-1185">Reference proteome</keyword>
<keyword evidence="1" id="KW-0808">Transferase</keyword>
<dbReference type="GO" id="GO:0016308">
    <property type="term" value="F:1-phosphatidylinositol-4-phosphate 5-kinase activity"/>
    <property type="evidence" value="ECO:0007669"/>
    <property type="project" value="TreeGrafter"/>
</dbReference>
<accession>A0A2B7Z351</accession>